<organism evidence="1 2">
    <name type="scientific">Taklimakanibacter albus</name>
    <dbReference type="NCBI Taxonomy" id="2800327"/>
    <lineage>
        <taxon>Bacteria</taxon>
        <taxon>Pseudomonadati</taxon>
        <taxon>Pseudomonadota</taxon>
        <taxon>Alphaproteobacteria</taxon>
        <taxon>Hyphomicrobiales</taxon>
        <taxon>Aestuariivirgaceae</taxon>
        <taxon>Taklimakanibacter</taxon>
    </lineage>
</organism>
<keyword evidence="2" id="KW-1185">Reference proteome</keyword>
<evidence type="ECO:0000313" key="1">
    <source>
        <dbReference type="EMBL" id="MBK1871536.1"/>
    </source>
</evidence>
<name>A0ACC5RG91_9HYPH</name>
<gene>
    <name evidence="1" type="ORF">JHL16_34540</name>
</gene>
<reference evidence="1" key="1">
    <citation type="submission" date="2021-01" db="EMBL/GenBank/DDBJ databases">
        <authorList>
            <person name="Sun Q."/>
        </authorList>
    </citation>
    <scope>NUCLEOTIDE SEQUENCE</scope>
    <source>
        <strain evidence="1">YIM B02566</strain>
    </source>
</reference>
<dbReference type="Proteomes" id="UP000616151">
    <property type="component" value="Unassembled WGS sequence"/>
</dbReference>
<evidence type="ECO:0000313" key="2">
    <source>
        <dbReference type="Proteomes" id="UP000616151"/>
    </source>
</evidence>
<protein>
    <submittedName>
        <fullName evidence="1">Uncharacterized protein</fullName>
    </submittedName>
</protein>
<proteinExistence type="predicted"/>
<sequence length="113" mass="12377">MSTKPSEIIAKMEDLLRDPKRWTKGAAARDFRGRPVLADSPAATCWCVLGAFLKSGGQLGDLADRSLDEAAPPGVTECNTYVDFNDRKKTTHDDIMAHLARAKQKALEMEAQS</sequence>
<accession>A0ACC5RG91</accession>
<comment type="caution">
    <text evidence="1">The sequence shown here is derived from an EMBL/GenBank/DDBJ whole genome shotgun (WGS) entry which is preliminary data.</text>
</comment>
<dbReference type="EMBL" id="JAENHL010000009">
    <property type="protein sequence ID" value="MBK1871536.1"/>
    <property type="molecule type" value="Genomic_DNA"/>
</dbReference>